<comment type="caution">
    <text evidence="1">The sequence shown here is derived from an EMBL/GenBank/DDBJ whole genome shotgun (WGS) entry which is preliminary data.</text>
</comment>
<reference evidence="1" key="1">
    <citation type="submission" date="2021-06" db="EMBL/GenBank/DDBJ databases">
        <authorList>
            <person name="Hodson N. C."/>
            <person name="Mongue J. A."/>
            <person name="Jaron S. K."/>
        </authorList>
    </citation>
    <scope>NUCLEOTIDE SEQUENCE</scope>
</reference>
<keyword evidence="2" id="KW-1185">Reference proteome</keyword>
<dbReference type="Proteomes" id="UP000708208">
    <property type="component" value="Unassembled WGS sequence"/>
</dbReference>
<name>A0A8J2NQ90_9HEXA</name>
<gene>
    <name evidence="1" type="ORF">AFUS01_LOCUS4020</name>
</gene>
<protein>
    <submittedName>
        <fullName evidence="1">Uncharacterized protein</fullName>
    </submittedName>
</protein>
<accession>A0A8J2NQ90</accession>
<dbReference type="EMBL" id="CAJVCH010024819">
    <property type="protein sequence ID" value="CAG7697373.1"/>
    <property type="molecule type" value="Genomic_DNA"/>
</dbReference>
<dbReference type="AlphaFoldDB" id="A0A8J2NQ90"/>
<sequence length="40" mass="4519">LRTCVHYGYSSCASSRTFRDFATVLLRGGNPHVLHTRLIL</sequence>
<feature type="non-terminal residue" evidence="1">
    <location>
        <position position="1"/>
    </location>
</feature>
<organism evidence="1 2">
    <name type="scientific">Allacma fusca</name>
    <dbReference type="NCBI Taxonomy" id="39272"/>
    <lineage>
        <taxon>Eukaryota</taxon>
        <taxon>Metazoa</taxon>
        <taxon>Ecdysozoa</taxon>
        <taxon>Arthropoda</taxon>
        <taxon>Hexapoda</taxon>
        <taxon>Collembola</taxon>
        <taxon>Symphypleona</taxon>
        <taxon>Sminthuridae</taxon>
        <taxon>Allacma</taxon>
    </lineage>
</organism>
<evidence type="ECO:0000313" key="1">
    <source>
        <dbReference type="EMBL" id="CAG7697373.1"/>
    </source>
</evidence>
<proteinExistence type="predicted"/>
<evidence type="ECO:0000313" key="2">
    <source>
        <dbReference type="Proteomes" id="UP000708208"/>
    </source>
</evidence>